<dbReference type="OrthoDB" id="824283at2"/>
<gene>
    <name evidence="1" type="ORF">BXY75_3137</name>
</gene>
<reference evidence="1 2" key="1">
    <citation type="submission" date="2018-10" db="EMBL/GenBank/DDBJ databases">
        <title>Genomic Encyclopedia of Archaeal and Bacterial Type Strains, Phase II (KMG-II): from individual species to whole genera.</title>
        <authorList>
            <person name="Goeker M."/>
        </authorList>
    </citation>
    <scope>NUCLEOTIDE SEQUENCE [LARGE SCALE GENOMIC DNA]</scope>
    <source>
        <strain evidence="1 2">DSM 23424</strain>
    </source>
</reference>
<protein>
    <recommendedName>
        <fullName evidence="3">Lipoprotein</fullName>
    </recommendedName>
</protein>
<dbReference type="Pfam" id="PF19765">
    <property type="entry name" value="DUF6252"/>
    <property type="match status" value="1"/>
</dbReference>
<evidence type="ECO:0008006" key="3">
    <source>
        <dbReference type="Google" id="ProtNLM"/>
    </source>
</evidence>
<proteinExistence type="predicted"/>
<sequence>MKFLNNTILVLLLSTTVLFTSCKKDDDGGGGGDAGSGTVIAKVNGNSFASMEIASTASQSSGGSTTTITLQGSDASGKGIFVIINGFDGTGSYEFSDSNVFVTATYVEANVSNPTNSQTWSAPYENSGVVGEVNISEKTATNIKGTFNFNAKNVNGDGSVVNITEGSFNLDF</sequence>
<dbReference type="InterPro" id="IPR046219">
    <property type="entry name" value="DUF6252"/>
</dbReference>
<comment type="caution">
    <text evidence="1">The sequence shown here is derived from an EMBL/GenBank/DDBJ whole genome shotgun (WGS) entry which is preliminary data.</text>
</comment>
<evidence type="ECO:0000313" key="1">
    <source>
        <dbReference type="EMBL" id="RMA57250.1"/>
    </source>
</evidence>
<dbReference type="Proteomes" id="UP000271339">
    <property type="component" value="Unassembled WGS sequence"/>
</dbReference>
<evidence type="ECO:0000313" key="2">
    <source>
        <dbReference type="Proteomes" id="UP000271339"/>
    </source>
</evidence>
<accession>A0A3L9YCX6</accession>
<dbReference type="EMBL" id="REFC01000015">
    <property type="protein sequence ID" value="RMA57250.1"/>
    <property type="molecule type" value="Genomic_DNA"/>
</dbReference>
<dbReference type="RefSeq" id="WP_121908665.1">
    <property type="nucleotide sequence ID" value="NZ_REFC01000015.1"/>
</dbReference>
<dbReference type="AlphaFoldDB" id="A0A3L9YCX6"/>
<keyword evidence="2" id="KW-1185">Reference proteome</keyword>
<organism evidence="1 2">
    <name type="scientific">Ulvibacter antarcticus</name>
    <dbReference type="NCBI Taxonomy" id="442714"/>
    <lineage>
        <taxon>Bacteria</taxon>
        <taxon>Pseudomonadati</taxon>
        <taxon>Bacteroidota</taxon>
        <taxon>Flavobacteriia</taxon>
        <taxon>Flavobacteriales</taxon>
        <taxon>Flavobacteriaceae</taxon>
        <taxon>Ulvibacter</taxon>
    </lineage>
</organism>
<name>A0A3L9YCX6_9FLAO</name>
<dbReference type="PROSITE" id="PS51257">
    <property type="entry name" value="PROKAR_LIPOPROTEIN"/>
    <property type="match status" value="1"/>
</dbReference>